<evidence type="ECO:0000313" key="1">
    <source>
        <dbReference type="EMBL" id="KII60512.1"/>
    </source>
</evidence>
<dbReference type="AlphaFoldDB" id="A0A0C2IUJ0"/>
<evidence type="ECO:0000313" key="2">
    <source>
        <dbReference type="Proteomes" id="UP000031668"/>
    </source>
</evidence>
<reference evidence="1 2" key="1">
    <citation type="journal article" date="2014" name="Genome Biol. Evol.">
        <title>The genome of the myxosporean Thelohanellus kitauei shows adaptations to nutrient acquisition within its fish host.</title>
        <authorList>
            <person name="Yang Y."/>
            <person name="Xiong J."/>
            <person name="Zhou Z."/>
            <person name="Huo F."/>
            <person name="Miao W."/>
            <person name="Ran C."/>
            <person name="Liu Y."/>
            <person name="Zhang J."/>
            <person name="Feng J."/>
            <person name="Wang M."/>
            <person name="Wang M."/>
            <person name="Wang L."/>
            <person name="Yao B."/>
        </authorList>
    </citation>
    <scope>NUCLEOTIDE SEQUENCE [LARGE SCALE GENOMIC DNA]</scope>
    <source>
        <strain evidence="1">Wuqing</strain>
    </source>
</reference>
<protein>
    <submittedName>
        <fullName evidence="1">Uncharacterized protein</fullName>
    </submittedName>
</protein>
<dbReference type="Proteomes" id="UP000031668">
    <property type="component" value="Unassembled WGS sequence"/>
</dbReference>
<gene>
    <name evidence="1" type="ORF">RF11_05586</name>
</gene>
<keyword evidence="2" id="KW-1185">Reference proteome</keyword>
<sequence>MFGREARQLYHSIKNNLFDLSAHLQGLKIDIAQTCDKTNAELCRSGAYQKIYFDLSHKSPYPIIAGWHVYKKIHANYKTSKHWEEGWIIARLKGKCAKIVKNNQRSQWKSMDRLKPYEPLQKITDVKNSRLHPSAFIFENRGIIENPGRALRPRENLRLPSRYENAK</sequence>
<name>A0A0C2IUJ0_THEKT</name>
<dbReference type="EMBL" id="JWZT01005579">
    <property type="protein sequence ID" value="KII60512.1"/>
    <property type="molecule type" value="Genomic_DNA"/>
</dbReference>
<comment type="caution">
    <text evidence="1">The sequence shown here is derived from an EMBL/GenBank/DDBJ whole genome shotgun (WGS) entry which is preliminary data.</text>
</comment>
<accession>A0A0C2IUJ0</accession>
<organism evidence="1 2">
    <name type="scientific">Thelohanellus kitauei</name>
    <name type="common">Myxosporean</name>
    <dbReference type="NCBI Taxonomy" id="669202"/>
    <lineage>
        <taxon>Eukaryota</taxon>
        <taxon>Metazoa</taxon>
        <taxon>Cnidaria</taxon>
        <taxon>Myxozoa</taxon>
        <taxon>Myxosporea</taxon>
        <taxon>Bivalvulida</taxon>
        <taxon>Platysporina</taxon>
        <taxon>Myxobolidae</taxon>
        <taxon>Thelohanellus</taxon>
    </lineage>
</organism>
<proteinExistence type="predicted"/>